<name>A0A6J8CLD0_MYTCO</name>
<proteinExistence type="predicted"/>
<gene>
    <name evidence="1" type="ORF">MCOR_30609</name>
</gene>
<protein>
    <submittedName>
        <fullName evidence="1">Uncharacterized protein</fullName>
    </submittedName>
</protein>
<dbReference type="OrthoDB" id="10419646at2759"/>
<evidence type="ECO:0000313" key="2">
    <source>
        <dbReference type="Proteomes" id="UP000507470"/>
    </source>
</evidence>
<sequence>MEDNDSATQRKHGNTIPIDITDHMLNTTACQYMDRPRTDSDCSDEHANLLQVSQLKAETFSNLCLNENTNETEFKNYNSNFVNCRALSPRVDITQSGRNTNPLNNTNGCVRADTSGEQSIVHIPPNVNSVRSGDSSTIDVNGTDIKNKLKDSKKHYIGNKCKLWSPCVVFCIILLVSNALVCYFKDNRDNTCHESPGEFTFVNLKINLDLLKRNNFTSGKIPWKPINTSFVTLDGHGKVIRMLESGSCSISVSLNFDNRPKKYQYPVFVCILNSRNRTEVRCNPEVLHAHTQRSVFVTADLHLMKDDIIWVNVEGLKLVYQRSDVNLMTIRKFDK</sequence>
<dbReference type="AlphaFoldDB" id="A0A6J8CLD0"/>
<dbReference type="Proteomes" id="UP000507470">
    <property type="component" value="Unassembled WGS sequence"/>
</dbReference>
<reference evidence="1 2" key="1">
    <citation type="submission" date="2020-06" db="EMBL/GenBank/DDBJ databases">
        <authorList>
            <person name="Li R."/>
            <person name="Bekaert M."/>
        </authorList>
    </citation>
    <scope>NUCLEOTIDE SEQUENCE [LARGE SCALE GENOMIC DNA]</scope>
    <source>
        <strain evidence="2">wild</strain>
    </source>
</reference>
<accession>A0A6J8CLD0</accession>
<keyword evidence="2" id="KW-1185">Reference proteome</keyword>
<evidence type="ECO:0000313" key="1">
    <source>
        <dbReference type="EMBL" id="CAC5395997.1"/>
    </source>
</evidence>
<organism evidence="1 2">
    <name type="scientific">Mytilus coruscus</name>
    <name type="common">Sea mussel</name>
    <dbReference type="NCBI Taxonomy" id="42192"/>
    <lineage>
        <taxon>Eukaryota</taxon>
        <taxon>Metazoa</taxon>
        <taxon>Spiralia</taxon>
        <taxon>Lophotrochozoa</taxon>
        <taxon>Mollusca</taxon>
        <taxon>Bivalvia</taxon>
        <taxon>Autobranchia</taxon>
        <taxon>Pteriomorphia</taxon>
        <taxon>Mytilida</taxon>
        <taxon>Mytiloidea</taxon>
        <taxon>Mytilidae</taxon>
        <taxon>Mytilinae</taxon>
        <taxon>Mytilus</taxon>
    </lineage>
</organism>
<dbReference type="EMBL" id="CACVKT020005599">
    <property type="protein sequence ID" value="CAC5395997.1"/>
    <property type="molecule type" value="Genomic_DNA"/>
</dbReference>